<organism evidence="1 2">
    <name type="scientific">Arctium lappa</name>
    <name type="common">Greater burdock</name>
    <name type="synonym">Lappa major</name>
    <dbReference type="NCBI Taxonomy" id="4217"/>
    <lineage>
        <taxon>Eukaryota</taxon>
        <taxon>Viridiplantae</taxon>
        <taxon>Streptophyta</taxon>
        <taxon>Embryophyta</taxon>
        <taxon>Tracheophyta</taxon>
        <taxon>Spermatophyta</taxon>
        <taxon>Magnoliopsida</taxon>
        <taxon>eudicotyledons</taxon>
        <taxon>Gunneridae</taxon>
        <taxon>Pentapetalae</taxon>
        <taxon>asterids</taxon>
        <taxon>campanulids</taxon>
        <taxon>Asterales</taxon>
        <taxon>Asteraceae</taxon>
        <taxon>Carduoideae</taxon>
        <taxon>Cardueae</taxon>
        <taxon>Arctiinae</taxon>
        <taxon>Arctium</taxon>
    </lineage>
</organism>
<evidence type="ECO:0000313" key="1">
    <source>
        <dbReference type="EMBL" id="KAI3714769.1"/>
    </source>
</evidence>
<comment type="caution">
    <text evidence="1">The sequence shown here is derived from an EMBL/GenBank/DDBJ whole genome shotgun (WGS) entry which is preliminary data.</text>
</comment>
<keyword evidence="2" id="KW-1185">Reference proteome</keyword>
<name>A0ACB9AXG2_ARCLA</name>
<dbReference type="Proteomes" id="UP001055879">
    <property type="component" value="Linkage Group LG07"/>
</dbReference>
<protein>
    <submittedName>
        <fullName evidence="1">Uncharacterized protein</fullName>
    </submittedName>
</protein>
<sequence length="107" mass="11895">MARSPLRQGIVARDGNGLSVWDEYVKSHKGAANFRGKPFPFYDKLCTIFGKDRATGSKAIDLGEEDDVVPETQRSSPIDDFDFVEDHVQGGLSEMRNDKGGNLDYIQ</sequence>
<reference evidence="1 2" key="2">
    <citation type="journal article" date="2022" name="Mol. Ecol. Resour.">
        <title>The genomes of chicory, endive, great burdock and yacon provide insights into Asteraceae paleo-polyploidization history and plant inulin production.</title>
        <authorList>
            <person name="Fan W."/>
            <person name="Wang S."/>
            <person name="Wang H."/>
            <person name="Wang A."/>
            <person name="Jiang F."/>
            <person name="Liu H."/>
            <person name="Zhao H."/>
            <person name="Xu D."/>
            <person name="Zhang Y."/>
        </authorList>
    </citation>
    <scope>NUCLEOTIDE SEQUENCE [LARGE SCALE GENOMIC DNA]</scope>
    <source>
        <strain evidence="2">cv. Niubang</strain>
    </source>
</reference>
<proteinExistence type="predicted"/>
<accession>A0ACB9AXG2</accession>
<evidence type="ECO:0000313" key="2">
    <source>
        <dbReference type="Proteomes" id="UP001055879"/>
    </source>
</evidence>
<reference evidence="2" key="1">
    <citation type="journal article" date="2022" name="Mol. Ecol. Resour.">
        <title>The genomes of chicory, endive, great burdock and yacon provide insights into Asteraceae palaeo-polyploidization history and plant inulin production.</title>
        <authorList>
            <person name="Fan W."/>
            <person name="Wang S."/>
            <person name="Wang H."/>
            <person name="Wang A."/>
            <person name="Jiang F."/>
            <person name="Liu H."/>
            <person name="Zhao H."/>
            <person name="Xu D."/>
            <person name="Zhang Y."/>
        </authorList>
    </citation>
    <scope>NUCLEOTIDE SEQUENCE [LARGE SCALE GENOMIC DNA]</scope>
    <source>
        <strain evidence="2">cv. Niubang</strain>
    </source>
</reference>
<dbReference type="EMBL" id="CM042053">
    <property type="protein sequence ID" value="KAI3714769.1"/>
    <property type="molecule type" value="Genomic_DNA"/>
</dbReference>
<gene>
    <name evidence="1" type="ORF">L6452_21728</name>
</gene>